<evidence type="ECO:0000256" key="2">
    <source>
        <dbReference type="SAM" id="Phobius"/>
    </source>
</evidence>
<feature type="compositionally biased region" description="Basic and acidic residues" evidence="1">
    <location>
        <begin position="136"/>
        <end position="168"/>
    </location>
</feature>
<feature type="compositionally biased region" description="Polar residues" evidence="1">
    <location>
        <begin position="181"/>
        <end position="193"/>
    </location>
</feature>
<feature type="transmembrane region" description="Helical" evidence="2">
    <location>
        <begin position="60"/>
        <end position="85"/>
    </location>
</feature>
<keyword evidence="2" id="KW-0472">Membrane</keyword>
<dbReference type="AlphaFoldDB" id="A0A654IGJ1"/>
<reference evidence="3" key="1">
    <citation type="submission" date="2019-11" db="EMBL/GenBank/DDBJ databases">
        <authorList>
            <person name="Falquet L."/>
            <person name="Falquet L."/>
        </authorList>
    </citation>
    <scope>NUCLEOTIDE SEQUENCE</scope>
    <source>
        <strain evidence="3">8756-13</strain>
    </source>
</reference>
<organism evidence="3">
    <name type="scientific">Mycoplasma feriruminatoris</name>
    <dbReference type="NCBI Taxonomy" id="1179777"/>
    <lineage>
        <taxon>Bacteria</taxon>
        <taxon>Bacillati</taxon>
        <taxon>Mycoplasmatota</taxon>
        <taxon>Mollicutes</taxon>
        <taxon>Mycoplasmataceae</taxon>
        <taxon>Mycoplasma</taxon>
    </lineage>
</organism>
<feature type="transmembrane region" description="Helical" evidence="2">
    <location>
        <begin position="97"/>
        <end position="121"/>
    </location>
</feature>
<proteinExistence type="predicted"/>
<sequence>MLLLWLSFKNRKGKTVNENKSKTFILAGGIVSIVGSIISISLASYFIYISTTLLESEISFGQHFLMFLYCIELLLAIAALVLSSLTFVPKFSNNKKLLITAGVFNIPFGFIAGGVLLILGATSMYNESAKKVETTNKVEENTSVENKTEEVIVVDNKTEEDTNNKLDESANTTTEVEENDANTQVDESASATSKVEDDNNTTDQMANNTSEPMKVEEDNKVEQTTKKTSKAKKKSTTDNELDTTKTEENDSNTQVDESATKSTKRRTKKEDKTNQ</sequence>
<keyword evidence="2" id="KW-0812">Transmembrane</keyword>
<feature type="region of interest" description="Disordered" evidence="1">
    <location>
        <begin position="136"/>
        <end position="275"/>
    </location>
</feature>
<accession>A0A654IGJ1</accession>
<gene>
    <name evidence="3" type="ORF">MF5295_00208</name>
</gene>
<name>A0A654IGJ1_9MOLU</name>
<evidence type="ECO:0000256" key="1">
    <source>
        <dbReference type="SAM" id="MobiDB-lite"/>
    </source>
</evidence>
<feature type="compositionally biased region" description="Polar residues" evidence="1">
    <location>
        <begin position="201"/>
        <end position="211"/>
    </location>
</feature>
<feature type="transmembrane region" description="Helical" evidence="2">
    <location>
        <begin position="21"/>
        <end position="48"/>
    </location>
</feature>
<keyword evidence="2" id="KW-1133">Transmembrane helix</keyword>
<dbReference type="EMBL" id="LR739235">
    <property type="protein sequence ID" value="VZR97228.1"/>
    <property type="molecule type" value="Genomic_DNA"/>
</dbReference>
<protein>
    <submittedName>
        <fullName evidence="3">Uncharacterized protein</fullName>
    </submittedName>
</protein>
<evidence type="ECO:0000313" key="3">
    <source>
        <dbReference type="EMBL" id="VZR97228.1"/>
    </source>
</evidence>
<feature type="compositionally biased region" description="Basic and acidic residues" evidence="1">
    <location>
        <begin position="213"/>
        <end position="225"/>
    </location>
</feature>